<accession>A0AAD7CGR4</accession>
<gene>
    <name evidence="5" type="ORF">B0H17DRAFT_1148090</name>
</gene>
<dbReference type="Proteomes" id="UP001221757">
    <property type="component" value="Unassembled WGS sequence"/>
</dbReference>
<evidence type="ECO:0000259" key="4">
    <source>
        <dbReference type="PROSITE" id="PS51158"/>
    </source>
</evidence>
<dbReference type="GO" id="GO:0005524">
    <property type="term" value="F:ATP binding"/>
    <property type="evidence" value="ECO:0007669"/>
    <property type="project" value="InterPro"/>
</dbReference>
<dbReference type="InterPro" id="IPR011009">
    <property type="entry name" value="Kinase-like_dom_sf"/>
</dbReference>
<keyword evidence="3" id="KW-0418">Kinase</keyword>
<dbReference type="EMBL" id="JARKIE010000382">
    <property type="protein sequence ID" value="KAJ7648411.1"/>
    <property type="molecule type" value="Genomic_DNA"/>
</dbReference>
<keyword evidence="6" id="KW-1185">Reference proteome</keyword>
<dbReference type="Gene3D" id="3.20.200.10">
    <property type="entry name" value="MHCK/EF2 kinase"/>
    <property type="match status" value="1"/>
</dbReference>
<name>A0AAD7CGR4_MYCRO</name>
<reference evidence="5" key="1">
    <citation type="submission" date="2023-03" db="EMBL/GenBank/DDBJ databases">
        <title>Massive genome expansion in bonnet fungi (Mycena s.s.) driven by repeated elements and novel gene families across ecological guilds.</title>
        <authorList>
            <consortium name="Lawrence Berkeley National Laboratory"/>
            <person name="Harder C.B."/>
            <person name="Miyauchi S."/>
            <person name="Viragh M."/>
            <person name="Kuo A."/>
            <person name="Thoen E."/>
            <person name="Andreopoulos B."/>
            <person name="Lu D."/>
            <person name="Skrede I."/>
            <person name="Drula E."/>
            <person name="Henrissat B."/>
            <person name="Morin E."/>
            <person name="Kohler A."/>
            <person name="Barry K."/>
            <person name="LaButti K."/>
            <person name="Morin E."/>
            <person name="Salamov A."/>
            <person name="Lipzen A."/>
            <person name="Mereny Z."/>
            <person name="Hegedus B."/>
            <person name="Baldrian P."/>
            <person name="Stursova M."/>
            <person name="Weitz H."/>
            <person name="Taylor A."/>
            <person name="Grigoriev I.V."/>
            <person name="Nagy L.G."/>
            <person name="Martin F."/>
            <person name="Kauserud H."/>
        </authorList>
    </citation>
    <scope>NUCLEOTIDE SEQUENCE</scope>
    <source>
        <strain evidence="5">CBHHK067</strain>
    </source>
</reference>
<evidence type="ECO:0000313" key="6">
    <source>
        <dbReference type="Proteomes" id="UP001221757"/>
    </source>
</evidence>
<dbReference type="InterPro" id="IPR004166">
    <property type="entry name" value="a-kinase_dom"/>
</dbReference>
<keyword evidence="1" id="KW-0723">Serine/threonine-protein kinase</keyword>
<evidence type="ECO:0000256" key="3">
    <source>
        <dbReference type="ARBA" id="ARBA00022777"/>
    </source>
</evidence>
<organism evidence="5 6">
    <name type="scientific">Mycena rosella</name>
    <name type="common">Pink bonnet</name>
    <name type="synonym">Agaricus rosellus</name>
    <dbReference type="NCBI Taxonomy" id="1033263"/>
    <lineage>
        <taxon>Eukaryota</taxon>
        <taxon>Fungi</taxon>
        <taxon>Dikarya</taxon>
        <taxon>Basidiomycota</taxon>
        <taxon>Agaricomycotina</taxon>
        <taxon>Agaricomycetes</taxon>
        <taxon>Agaricomycetidae</taxon>
        <taxon>Agaricales</taxon>
        <taxon>Marasmiineae</taxon>
        <taxon>Mycenaceae</taxon>
        <taxon>Mycena</taxon>
    </lineage>
</organism>
<sequence>MEVCCLGWAQVLLFMVYEFIRRFLRENDLTAPFEIPQMCFVSAALACSQLGVEKDRDLYLLEERIYTSSGMEGKFRKYLNNRTAVPFYCVDEVDQTRALFLSFSQHYQYFRAFKMLFVSDYSGGSTLLTDPQIMSAPEFSKAGKHLFADGNVSTGFASFEVDHMCNHFCHFFKLPTDYAVWDGIPKSVAVIPPVGSGSGVNVQTPIIIPSTGFTKAMDISDRTATPTTYV</sequence>
<protein>
    <recommendedName>
        <fullName evidence="4">Alpha-type protein kinase domain-containing protein</fullName>
    </recommendedName>
</protein>
<dbReference type="AlphaFoldDB" id="A0AAD7CGR4"/>
<dbReference type="PROSITE" id="PS51158">
    <property type="entry name" value="ALPHA_KINASE"/>
    <property type="match status" value="1"/>
</dbReference>
<proteinExistence type="predicted"/>
<evidence type="ECO:0000313" key="5">
    <source>
        <dbReference type="EMBL" id="KAJ7648411.1"/>
    </source>
</evidence>
<evidence type="ECO:0000256" key="2">
    <source>
        <dbReference type="ARBA" id="ARBA00022679"/>
    </source>
</evidence>
<dbReference type="GO" id="GO:0004674">
    <property type="term" value="F:protein serine/threonine kinase activity"/>
    <property type="evidence" value="ECO:0007669"/>
    <property type="project" value="UniProtKB-KW"/>
</dbReference>
<feature type="domain" description="Alpha-type protein kinase" evidence="4">
    <location>
        <begin position="1"/>
        <end position="177"/>
    </location>
</feature>
<evidence type="ECO:0000256" key="1">
    <source>
        <dbReference type="ARBA" id="ARBA00022527"/>
    </source>
</evidence>
<comment type="caution">
    <text evidence="5">The sequence shown here is derived from an EMBL/GenBank/DDBJ whole genome shotgun (WGS) entry which is preliminary data.</text>
</comment>
<dbReference type="SUPFAM" id="SSF56112">
    <property type="entry name" value="Protein kinase-like (PK-like)"/>
    <property type="match status" value="1"/>
</dbReference>
<keyword evidence="2" id="KW-0808">Transferase</keyword>
<dbReference type="Pfam" id="PF02816">
    <property type="entry name" value="Alpha_kinase"/>
    <property type="match status" value="1"/>
</dbReference>